<proteinExistence type="predicted"/>
<feature type="transmembrane region" description="Helical" evidence="1">
    <location>
        <begin position="143"/>
        <end position="164"/>
    </location>
</feature>
<evidence type="ECO:0000313" key="2">
    <source>
        <dbReference type="EMBL" id="GMA21362.1"/>
    </source>
</evidence>
<dbReference type="Proteomes" id="UP001157109">
    <property type="component" value="Unassembled WGS sequence"/>
</dbReference>
<protein>
    <recommendedName>
        <fullName evidence="5">Integral membrane protein</fullName>
    </recommendedName>
</protein>
<feature type="transmembrane region" description="Helical" evidence="1">
    <location>
        <begin position="37"/>
        <end position="56"/>
    </location>
</feature>
<reference evidence="4" key="2">
    <citation type="journal article" date="2019" name="Int. J. Syst. Evol. Microbiol.">
        <title>The Global Catalogue of Microorganisms (GCM) 10K type strain sequencing project: providing services to taxonomists for standard genome sequencing and annotation.</title>
        <authorList>
            <consortium name="The Broad Institute Genomics Platform"/>
            <consortium name="The Broad Institute Genome Sequencing Center for Infectious Disease"/>
            <person name="Wu L."/>
            <person name="Ma J."/>
        </authorList>
    </citation>
    <scope>NUCLEOTIDE SEQUENCE [LARGE SCALE GENOMIC DNA]</scope>
    <source>
        <strain evidence="4">NBRC 105830</strain>
    </source>
</reference>
<keyword evidence="1" id="KW-0472">Membrane</keyword>
<reference evidence="3" key="1">
    <citation type="journal article" date="2014" name="Int. J. Syst. Evol. Microbiol.">
        <title>Complete genome of a new Firmicutes species belonging to the dominant human colonic microbiota ('Ruminococcus bicirculans') reveals two chromosomes and a selective capacity to utilize plant glucans.</title>
        <authorList>
            <consortium name="NISC Comparative Sequencing Program"/>
            <person name="Wegmann U."/>
            <person name="Louis P."/>
            <person name="Goesmann A."/>
            <person name="Henrissat B."/>
            <person name="Duncan S.H."/>
            <person name="Flint H.J."/>
        </authorList>
    </citation>
    <scope>NUCLEOTIDE SEQUENCE</scope>
    <source>
        <strain evidence="3">NBRC 105830</strain>
    </source>
</reference>
<evidence type="ECO:0000256" key="1">
    <source>
        <dbReference type="SAM" id="Phobius"/>
    </source>
</evidence>
<dbReference type="EMBL" id="BSUJ01000005">
    <property type="protein sequence ID" value="GMA22110.1"/>
    <property type="molecule type" value="Genomic_DNA"/>
</dbReference>
<sequence>MLTPDRGLPRLLRALALAVVLLGLAGAAHVLGGGALPHPGVLAGVVGLVVAAALVITPRRLSTRRLLAVLGAGELALHHTFALLAANTLAPVEHSLAPGGALAGVVGAGHHGHGHAVVGTVAGSVGSAGSLGAMDDMGHATGAAGLLMLTAHVVATVVTAVVLARGEAALWLLAAWLLPVLVLVRQLWALPVLLARPAYRTATYRPLWTATVAPRRGPPTLVPSLG</sequence>
<evidence type="ECO:0008006" key="5">
    <source>
        <dbReference type="Google" id="ProtNLM"/>
    </source>
</evidence>
<name>A0ABQ6HX12_9MICO</name>
<accession>A0ABQ6HX12</accession>
<gene>
    <name evidence="2" type="ORF">GCM10025862_33830</name>
    <name evidence="3" type="ORF">GCM10025862_41330</name>
</gene>
<keyword evidence="1" id="KW-1133">Transmembrane helix</keyword>
<evidence type="ECO:0000313" key="3">
    <source>
        <dbReference type="EMBL" id="GMA22110.1"/>
    </source>
</evidence>
<keyword evidence="4" id="KW-1185">Reference proteome</keyword>
<dbReference type="RefSeq" id="WP_241441615.1">
    <property type="nucleotide sequence ID" value="NZ_BSUJ01000001.1"/>
</dbReference>
<feature type="transmembrane region" description="Helical" evidence="1">
    <location>
        <begin position="170"/>
        <end position="195"/>
    </location>
</feature>
<organism evidence="3 4">
    <name type="scientific">Arsenicicoccus piscis</name>
    <dbReference type="NCBI Taxonomy" id="673954"/>
    <lineage>
        <taxon>Bacteria</taxon>
        <taxon>Bacillati</taxon>
        <taxon>Actinomycetota</taxon>
        <taxon>Actinomycetes</taxon>
        <taxon>Micrococcales</taxon>
        <taxon>Intrasporangiaceae</taxon>
        <taxon>Arsenicicoccus</taxon>
    </lineage>
</organism>
<comment type="caution">
    <text evidence="3">The sequence shown here is derived from an EMBL/GenBank/DDBJ whole genome shotgun (WGS) entry which is preliminary data.</text>
</comment>
<keyword evidence="1" id="KW-0812">Transmembrane</keyword>
<dbReference type="EMBL" id="BSUJ01000001">
    <property type="protein sequence ID" value="GMA21362.1"/>
    <property type="molecule type" value="Genomic_DNA"/>
</dbReference>
<evidence type="ECO:0000313" key="4">
    <source>
        <dbReference type="Proteomes" id="UP001157109"/>
    </source>
</evidence>
<reference evidence="3" key="3">
    <citation type="submission" date="2023-02" db="EMBL/GenBank/DDBJ databases">
        <authorList>
            <person name="Sun Q."/>
            <person name="Mori K."/>
        </authorList>
    </citation>
    <scope>NUCLEOTIDE SEQUENCE</scope>
    <source>
        <strain evidence="3">NBRC 105830</strain>
    </source>
</reference>